<reference evidence="1 2" key="1">
    <citation type="journal article" date="2012" name="Genet. Mol. Biol.">
        <title>Analysis of 16S rRNA and mxaF genes revealing insights into Methylobacterium niche-specific plant association.</title>
        <authorList>
            <person name="Dourado M.N."/>
            <person name="Andreote F.D."/>
            <person name="Dini-Andreote F."/>
            <person name="Conti R."/>
            <person name="Araujo J.M."/>
            <person name="Araujo W.L."/>
        </authorList>
    </citation>
    <scope>NUCLEOTIDE SEQUENCE [LARGE SCALE GENOMIC DNA]</scope>
    <source>
        <strain evidence="1 2">TC3-10</strain>
    </source>
</reference>
<evidence type="ECO:0000313" key="1">
    <source>
        <dbReference type="EMBL" id="MEE7491067.1"/>
    </source>
</evidence>
<name>A0ABU7TMQ8_9HYPH</name>
<dbReference type="EMBL" id="MLCA01000006">
    <property type="protein sequence ID" value="MEE7491067.1"/>
    <property type="molecule type" value="Genomic_DNA"/>
</dbReference>
<protein>
    <recommendedName>
        <fullName evidence="3">Papain-like cysteine peptidase</fullName>
    </recommendedName>
</protein>
<evidence type="ECO:0008006" key="3">
    <source>
        <dbReference type="Google" id="ProtNLM"/>
    </source>
</evidence>
<dbReference type="InterPro" id="IPR014903">
    <property type="entry name" value="DUF1796"/>
</dbReference>
<accession>A0ABU7TMQ8</accession>
<sequence>MTFEVRNIVSLGAWCQATFQVRRIFGASASSPYDWLVTPFDALISSINDEGRNFGQAVYVRDNDFPMCHNYDLLYHHEFHRHAGRPIITEHALASLKSKLTHKYNQFANVMNEGGALLVRMGGHAEPAVAWPYITDPKPFSSADVNRLTSTLDSKFASREYRILVVNLEGRVAVNIDDPIDERVIFRTIPFATERPRWEGNDEAWDNIFKELPFSFKMTDHNSELDLPREPTESR</sequence>
<evidence type="ECO:0000313" key="2">
    <source>
        <dbReference type="Proteomes" id="UP001355206"/>
    </source>
</evidence>
<dbReference type="Pfam" id="PF08795">
    <property type="entry name" value="DUF1796"/>
    <property type="match status" value="1"/>
</dbReference>
<gene>
    <name evidence="1" type="ORF">MOTC310_11595</name>
</gene>
<organism evidence="1 2">
    <name type="scientific">Methylobacterium oryzae</name>
    <dbReference type="NCBI Taxonomy" id="334852"/>
    <lineage>
        <taxon>Bacteria</taxon>
        <taxon>Pseudomonadati</taxon>
        <taxon>Pseudomonadota</taxon>
        <taxon>Alphaproteobacteria</taxon>
        <taxon>Hyphomicrobiales</taxon>
        <taxon>Methylobacteriaceae</taxon>
        <taxon>Methylobacterium</taxon>
    </lineage>
</organism>
<proteinExistence type="predicted"/>
<dbReference type="RefSeq" id="WP_331301855.1">
    <property type="nucleotide sequence ID" value="NZ_MLCA01000006.1"/>
</dbReference>
<keyword evidence="2" id="KW-1185">Reference proteome</keyword>
<dbReference type="Proteomes" id="UP001355206">
    <property type="component" value="Unassembled WGS sequence"/>
</dbReference>
<comment type="caution">
    <text evidence="1">The sequence shown here is derived from an EMBL/GenBank/DDBJ whole genome shotgun (WGS) entry which is preliminary data.</text>
</comment>